<proteinExistence type="predicted"/>
<keyword evidence="1" id="KW-0677">Repeat</keyword>
<gene>
    <name evidence="4" type="ORF">EST38_g13576</name>
</gene>
<dbReference type="AlphaFoldDB" id="A0A4V1Q1P2"/>
<comment type="caution">
    <text evidence="4">The sequence shown here is derived from an EMBL/GenBank/DDBJ whole genome shotgun (WGS) entry which is preliminary data.</text>
</comment>
<organism evidence="4 5">
    <name type="scientific">Candolleomyces aberdarensis</name>
    <dbReference type="NCBI Taxonomy" id="2316362"/>
    <lineage>
        <taxon>Eukaryota</taxon>
        <taxon>Fungi</taxon>
        <taxon>Dikarya</taxon>
        <taxon>Basidiomycota</taxon>
        <taxon>Agaricomycotina</taxon>
        <taxon>Agaricomycetes</taxon>
        <taxon>Agaricomycetidae</taxon>
        <taxon>Agaricales</taxon>
        <taxon>Agaricineae</taxon>
        <taxon>Psathyrellaceae</taxon>
        <taxon>Candolleomyces</taxon>
    </lineage>
</organism>
<accession>A0A4V1Q1P2</accession>
<evidence type="ECO:0000313" key="4">
    <source>
        <dbReference type="EMBL" id="RXW12278.1"/>
    </source>
</evidence>
<feature type="compositionally biased region" description="Polar residues" evidence="2">
    <location>
        <begin position="64"/>
        <end position="94"/>
    </location>
</feature>
<dbReference type="Gene3D" id="3.40.50.300">
    <property type="entry name" value="P-loop containing nucleotide triphosphate hydrolases"/>
    <property type="match status" value="1"/>
</dbReference>
<evidence type="ECO:0000259" key="3">
    <source>
        <dbReference type="Pfam" id="PF24883"/>
    </source>
</evidence>
<reference evidence="4 5" key="1">
    <citation type="submission" date="2019-01" db="EMBL/GenBank/DDBJ databases">
        <title>Draft genome sequence of Psathyrella aberdarensis IHI B618.</title>
        <authorList>
            <person name="Buettner E."/>
            <person name="Kellner H."/>
        </authorList>
    </citation>
    <scope>NUCLEOTIDE SEQUENCE [LARGE SCALE GENOMIC DNA]</scope>
    <source>
        <strain evidence="4 5">IHI B618</strain>
    </source>
</reference>
<name>A0A4V1Q1P2_9AGAR</name>
<dbReference type="PANTHER" id="PTHR10039:SF14">
    <property type="entry name" value="NACHT DOMAIN-CONTAINING PROTEIN"/>
    <property type="match status" value="1"/>
</dbReference>
<protein>
    <recommendedName>
        <fullName evidence="3">Nephrocystin 3-like N-terminal domain-containing protein</fullName>
    </recommendedName>
</protein>
<feature type="region of interest" description="Disordered" evidence="2">
    <location>
        <begin position="118"/>
        <end position="137"/>
    </location>
</feature>
<feature type="domain" description="Nephrocystin 3-like N-terminal" evidence="3">
    <location>
        <begin position="205"/>
        <end position="368"/>
    </location>
</feature>
<sequence>MPPKSKKPSILSRFVSLVGGRSNKPTKPTVDHHQGSAKVASTGAGLSVSERPLARSVADLSPPVDNTTSESQGSQPPIHQSGSENEIVDSSQGAAVSKHARQDVPHPPQPLESSEALQAYKNPPGPRGQGGGTSFLAGASGFRMRDIQYIESPHVTVHTGVASNRSIDGWELLLKHTAPNALHDSDARYDPPKCDEDTRVEVIAEITDWIHDRGGPQRLLCMTGAAGSGKSALQQTTAEISLKNGTLGSTFFFSASDPSRNTVKHIIPTIAYQLGRTNDTLRWWIKAAVEGDPLVFSKSLRTQMATLIVEPSQRCEGTGMDLTTLPYVILIDGLDECTGEDRQAELLTAVKEGLLVNGLPFRIFIASRPEWAIRTALEPGGHLRKVAYHIQLSNNYDASSDMRRYLQRRFEDIGLRIGDSHWFTEDNIETLVETASGQFVYVATVFKYISERRASPAGRLKIVLDWTPHEGQKARPFESLDRLYANILLAAKNAYEAVDTHSGHDFLLLFNAHHLNAFGIPTSSDARLSFSADCFSVILGLEAGAEENLVIDLRSLVTLEMEDHHLHLQCCLQHIVECPLDFDSLPTNWEELPIPKPQRNYLGVAVVVLPFALNGATADEVGLGDFTNKAGWSKLDKLMPLYTDLKVANTYMDWITDIGYFNDKLKSLNPEIGAVITEFIGKLKRTFERWDLMNPEAAELQVGGTDRRSVLGSGYSSEDIELEAS</sequence>
<evidence type="ECO:0000313" key="5">
    <source>
        <dbReference type="Proteomes" id="UP000290288"/>
    </source>
</evidence>
<evidence type="ECO:0000256" key="1">
    <source>
        <dbReference type="ARBA" id="ARBA00022737"/>
    </source>
</evidence>
<dbReference type="SUPFAM" id="SSF52540">
    <property type="entry name" value="P-loop containing nucleoside triphosphate hydrolases"/>
    <property type="match status" value="1"/>
</dbReference>
<dbReference type="Pfam" id="PF24883">
    <property type="entry name" value="NPHP3_N"/>
    <property type="match status" value="1"/>
</dbReference>
<evidence type="ECO:0000256" key="2">
    <source>
        <dbReference type="SAM" id="MobiDB-lite"/>
    </source>
</evidence>
<dbReference type="InterPro" id="IPR027417">
    <property type="entry name" value="P-loop_NTPase"/>
</dbReference>
<dbReference type="STRING" id="2316362.A0A4V1Q1P2"/>
<dbReference type="PANTHER" id="PTHR10039">
    <property type="entry name" value="AMELOGENIN"/>
    <property type="match status" value="1"/>
</dbReference>
<keyword evidence="5" id="KW-1185">Reference proteome</keyword>
<dbReference type="InterPro" id="IPR056884">
    <property type="entry name" value="NPHP3-like_N"/>
</dbReference>
<feature type="region of interest" description="Disordered" evidence="2">
    <location>
        <begin position="17"/>
        <end position="112"/>
    </location>
</feature>
<dbReference type="Proteomes" id="UP000290288">
    <property type="component" value="Unassembled WGS sequence"/>
</dbReference>
<dbReference type="EMBL" id="SDEE01001315">
    <property type="protein sequence ID" value="RXW12278.1"/>
    <property type="molecule type" value="Genomic_DNA"/>
</dbReference>
<dbReference type="OrthoDB" id="5971939at2759"/>